<dbReference type="InterPro" id="IPR011050">
    <property type="entry name" value="Pectin_lyase_fold/virulence"/>
</dbReference>
<dbReference type="EMBL" id="SMSJ01000188">
    <property type="protein sequence ID" value="TDH57905.1"/>
    <property type="molecule type" value="Genomic_DNA"/>
</dbReference>
<dbReference type="SMART" id="SM00710">
    <property type="entry name" value="PbH1"/>
    <property type="match status" value="5"/>
</dbReference>
<dbReference type="InterPro" id="IPR031768">
    <property type="entry name" value="CBM60_xylan-bd"/>
</dbReference>
<comment type="caution">
    <text evidence="3">The sequence shown here is derived from an EMBL/GenBank/DDBJ whole genome shotgun (WGS) entry which is preliminary data.</text>
</comment>
<evidence type="ECO:0008006" key="5">
    <source>
        <dbReference type="Google" id="ProtNLM"/>
    </source>
</evidence>
<dbReference type="Gene3D" id="2.60.60.40">
    <property type="match status" value="2"/>
</dbReference>
<dbReference type="Pfam" id="PF13229">
    <property type="entry name" value="Beta_helix"/>
    <property type="match status" value="1"/>
</dbReference>
<proteinExistence type="predicted"/>
<dbReference type="SUPFAM" id="SSF51126">
    <property type="entry name" value="Pectin lyase-like"/>
    <property type="match status" value="1"/>
</dbReference>
<dbReference type="InterPro" id="IPR039448">
    <property type="entry name" value="Beta_helix"/>
</dbReference>
<keyword evidence="4" id="KW-1185">Reference proteome</keyword>
<reference evidence="3 4" key="1">
    <citation type="journal article" date="2016" name="J. Microbiol.">
        <title>Dankookia rubra gen. nov., sp. nov., an alphaproteobacterium isolated from sediment of a shallow stream.</title>
        <authorList>
            <person name="Kim W.H."/>
            <person name="Kim D.H."/>
            <person name="Kang K."/>
            <person name="Ahn T.Y."/>
        </authorList>
    </citation>
    <scope>NUCLEOTIDE SEQUENCE [LARGE SCALE GENOMIC DNA]</scope>
    <source>
        <strain evidence="3 4">JCM30602</strain>
    </source>
</reference>
<feature type="domain" description="Carbohydrate binding module xylan-binding" evidence="2">
    <location>
        <begin position="160"/>
        <end position="241"/>
    </location>
</feature>
<dbReference type="Proteomes" id="UP000295096">
    <property type="component" value="Unassembled WGS sequence"/>
</dbReference>
<sequence length="726" mass="76507">MENPMAKLVVSPTVVRMPARTTIGSGPDSLVLRISQDYYQGDANYEVFVDDVQIGGTFTASALHSSAQSDTLIIKNGWAPGSHKVAVKFLNDAWGGTAAADRNLYLEAATYNGAAVPGAPSTLWTAGTVAFSYTKSALAIPASVSLSAGSGSDVLVLKFSQDAYQGSAQYTVKIDGVQVGGTFTASAWHSSDSVDTLTLKGNWALGQHQVSVTFLNDAWGGTAATDRNLYLDSATYNGTALPGVAKALMITGPESFVFTDFAAPSPTPSPTPTPPAGSVVIHVGESIQAKVDAFPPGTTFWLEAGEHRMQTVTPKDGQSFVGAEGAILDGSRLLTGFTQDGDDWVIGNQTQEGQRSNVPIVVGWERAGYPDAVYIDGVPLRPVDTRAEVTPGKFYFDYAANRIYIGENPTGHKVEAAVTPLAFGGAAQNVSLSHITVEQYASPVQNAAVGGINGVKNWSLNDIDIRLNFGTGVKLGEGSKLINSLVSDNGQLGAGGVGAGILVDGTEFARNGGWAGIDPNWEGGGFKFAFTSGAVIRNSYSHDNTGIGMWTDINNVKTLYEGNTIVNNSWGGLQHEISYDAVIRNNVIVGNGAAQDNWVLGAGIQLSNVQGVEVYGNVVDSRGGGAGIIMWNADRTADATRYNAPLSYTTINNNVHDNRVIGPGENGMVATYDGSVLWSGNNHFDGNEYHVPSLLAPLFYYGDGQYTFEQLRAITAWEAKGSAVLL</sequence>
<feature type="domain" description="Carbohydrate binding module xylan-binding" evidence="2">
    <location>
        <begin position="30"/>
        <end position="115"/>
    </location>
</feature>
<dbReference type="InterPro" id="IPR006626">
    <property type="entry name" value="PbH1"/>
</dbReference>
<accession>A0A4V3A954</accession>
<name>A0A4V3A954_9PROT</name>
<evidence type="ECO:0000313" key="3">
    <source>
        <dbReference type="EMBL" id="TDH57905.1"/>
    </source>
</evidence>
<evidence type="ECO:0000259" key="2">
    <source>
        <dbReference type="Pfam" id="PF16841"/>
    </source>
</evidence>
<evidence type="ECO:0000259" key="1">
    <source>
        <dbReference type="Pfam" id="PF13229"/>
    </source>
</evidence>
<evidence type="ECO:0000313" key="4">
    <source>
        <dbReference type="Proteomes" id="UP000295096"/>
    </source>
</evidence>
<protein>
    <recommendedName>
        <fullName evidence="5">Right-handed parallel beta-helix repeat-containing protein</fullName>
    </recommendedName>
</protein>
<dbReference type="Pfam" id="PF16841">
    <property type="entry name" value="CBM60"/>
    <property type="match status" value="2"/>
</dbReference>
<dbReference type="AlphaFoldDB" id="A0A4V3A954"/>
<feature type="domain" description="Right handed beta helix" evidence="1">
    <location>
        <begin position="452"/>
        <end position="618"/>
    </location>
</feature>
<organism evidence="3 4">
    <name type="scientific">Dankookia rubra</name>
    <dbReference type="NCBI Taxonomy" id="1442381"/>
    <lineage>
        <taxon>Bacteria</taxon>
        <taxon>Pseudomonadati</taxon>
        <taxon>Pseudomonadota</taxon>
        <taxon>Alphaproteobacteria</taxon>
        <taxon>Acetobacterales</taxon>
        <taxon>Roseomonadaceae</taxon>
        <taxon>Dankookia</taxon>
    </lineage>
</organism>
<dbReference type="OrthoDB" id="9807425at2"/>
<dbReference type="Gene3D" id="2.160.20.10">
    <property type="entry name" value="Single-stranded right-handed beta-helix, Pectin lyase-like"/>
    <property type="match status" value="1"/>
</dbReference>
<dbReference type="InterPro" id="IPR012334">
    <property type="entry name" value="Pectin_lyas_fold"/>
</dbReference>
<gene>
    <name evidence="3" type="ORF">E2C06_35445</name>
</gene>